<evidence type="ECO:0000313" key="2">
    <source>
        <dbReference type="EMBL" id="EKF54317.1"/>
    </source>
</evidence>
<dbReference type="Pfam" id="PF00188">
    <property type="entry name" value="CAP"/>
    <property type="match status" value="1"/>
</dbReference>
<gene>
    <name evidence="2" type="ORF">I215_12913</name>
</gene>
<proteinExistence type="predicted"/>
<organism evidence="2 3">
    <name type="scientific">Galbibacter marinus</name>
    <dbReference type="NCBI Taxonomy" id="555500"/>
    <lineage>
        <taxon>Bacteria</taxon>
        <taxon>Pseudomonadati</taxon>
        <taxon>Bacteroidota</taxon>
        <taxon>Flavobacteriia</taxon>
        <taxon>Flavobacteriales</taxon>
        <taxon>Flavobacteriaceae</taxon>
        <taxon>Galbibacter</taxon>
    </lineage>
</organism>
<keyword evidence="3" id="KW-1185">Reference proteome</keyword>
<comment type="caution">
    <text evidence="2">The sequence shown here is derived from an EMBL/GenBank/DDBJ whole genome shotgun (WGS) entry which is preliminary data.</text>
</comment>
<evidence type="ECO:0000313" key="3">
    <source>
        <dbReference type="Proteomes" id="UP000007364"/>
    </source>
</evidence>
<accession>K2QI02</accession>
<dbReference type="eggNOG" id="COG2340">
    <property type="taxonomic scope" value="Bacteria"/>
</dbReference>
<dbReference type="AlphaFoldDB" id="K2QI02"/>
<dbReference type="RefSeq" id="WP_008992421.1">
    <property type="nucleotide sequence ID" value="NZ_AMSG01000024.1"/>
</dbReference>
<dbReference type="Gene3D" id="3.40.33.10">
    <property type="entry name" value="CAP"/>
    <property type="match status" value="1"/>
</dbReference>
<dbReference type="InterPro" id="IPR014044">
    <property type="entry name" value="CAP_dom"/>
</dbReference>
<dbReference type="Proteomes" id="UP000007364">
    <property type="component" value="Unassembled WGS sequence"/>
</dbReference>
<reference evidence="2 3" key="1">
    <citation type="journal article" date="2012" name="J. Bacteriol.">
        <title>Genome Sequence of Galbibacter marinum Type Strain ck-I2-15.</title>
        <authorList>
            <person name="Lai Q."/>
            <person name="Li C."/>
            <person name="Shao Z."/>
        </authorList>
    </citation>
    <scope>NUCLEOTIDE SEQUENCE [LARGE SCALE GENOMIC DNA]</scope>
    <source>
        <strain evidence="3">ck-I2-15</strain>
    </source>
</reference>
<dbReference type="CDD" id="cd05379">
    <property type="entry name" value="CAP_bacterial"/>
    <property type="match status" value="1"/>
</dbReference>
<name>K2QI02_9FLAO</name>
<sequence>MNAISKIKTWSVVLFTCFCLCNCTNENATEEVIYDSSVDYIQMETQIHDQINQYRLSQGLEALEPVGLIATTASSHNIHMIANGEVCHHGFGSREKQLGTGLGAIVVAENVGYGFQTAQGVVQAWIKSEEHKKNIEGDFDSMGIAASQNEDGLYYFTNIFVKR</sequence>
<dbReference type="OrthoDB" id="982527at2"/>
<dbReference type="PANTHER" id="PTHR31157">
    <property type="entry name" value="SCP DOMAIN-CONTAINING PROTEIN"/>
    <property type="match status" value="1"/>
</dbReference>
<dbReference type="STRING" id="555500.I215_12913"/>
<dbReference type="PANTHER" id="PTHR31157:SF1">
    <property type="entry name" value="SCP DOMAIN-CONTAINING PROTEIN"/>
    <property type="match status" value="1"/>
</dbReference>
<evidence type="ECO:0000259" key="1">
    <source>
        <dbReference type="Pfam" id="PF00188"/>
    </source>
</evidence>
<protein>
    <submittedName>
        <fullName evidence="2">SCP-like extracellular protein</fullName>
    </submittedName>
</protein>
<dbReference type="InterPro" id="IPR035940">
    <property type="entry name" value="CAP_sf"/>
</dbReference>
<feature type="domain" description="SCP" evidence="1">
    <location>
        <begin position="49"/>
        <end position="157"/>
    </location>
</feature>
<dbReference type="SUPFAM" id="SSF55797">
    <property type="entry name" value="PR-1-like"/>
    <property type="match status" value="1"/>
</dbReference>
<dbReference type="EMBL" id="AMSG01000024">
    <property type="protein sequence ID" value="EKF54317.1"/>
    <property type="molecule type" value="Genomic_DNA"/>
</dbReference>